<organism evidence="2 3">
    <name type="scientific">Cylindrotheca closterium</name>
    <dbReference type="NCBI Taxonomy" id="2856"/>
    <lineage>
        <taxon>Eukaryota</taxon>
        <taxon>Sar</taxon>
        <taxon>Stramenopiles</taxon>
        <taxon>Ochrophyta</taxon>
        <taxon>Bacillariophyta</taxon>
        <taxon>Bacillariophyceae</taxon>
        <taxon>Bacillariophycidae</taxon>
        <taxon>Bacillariales</taxon>
        <taxon>Bacillariaceae</taxon>
        <taxon>Cylindrotheca</taxon>
    </lineage>
</organism>
<feature type="compositionally biased region" description="Low complexity" evidence="1">
    <location>
        <begin position="45"/>
        <end position="66"/>
    </location>
</feature>
<protein>
    <submittedName>
        <fullName evidence="2">Uncharacterized protein</fullName>
    </submittedName>
</protein>
<feature type="region of interest" description="Disordered" evidence="1">
    <location>
        <begin position="36"/>
        <end position="72"/>
    </location>
</feature>
<feature type="region of interest" description="Disordered" evidence="1">
    <location>
        <begin position="287"/>
        <end position="371"/>
    </location>
</feature>
<name>A0AAD2FNA7_9STRA</name>
<evidence type="ECO:0000313" key="2">
    <source>
        <dbReference type="EMBL" id="CAJ1947181.1"/>
    </source>
</evidence>
<feature type="compositionally biased region" description="Basic and acidic residues" evidence="1">
    <location>
        <begin position="346"/>
        <end position="358"/>
    </location>
</feature>
<dbReference type="Proteomes" id="UP001295423">
    <property type="component" value="Unassembled WGS sequence"/>
</dbReference>
<keyword evidence="3" id="KW-1185">Reference proteome</keyword>
<evidence type="ECO:0000313" key="3">
    <source>
        <dbReference type="Proteomes" id="UP001295423"/>
    </source>
</evidence>
<sequence length="388" mass="43534">MTGSKPRPCNEKMDKFDSFHSFYSVVVRKQHSYANPVGKNKTLSADDTATASSSTCDASFTTTSSTPAGVSFKYDNDGSYEVEYCLAEFESKLYLEDINGRMEEPIIEELYDDDSRDEFEEENDTGDEDEEQEDSIVSLNSLEKEGLDDKFVTENCKLLAPPTTMMGCLGLVEQSMGIFGRQDDDEVNEAYCNGDFDMMRSTTTEKSCTSDGVEESKEEQPPCSDDEVNEAYCNGHFHIMHPTTKEQSCISVGVEESKEEPPCSAHGTFEVREISFAKHHDDGINLTDDEALLVDPYKYENEDSDDDDDYNDDDDDDDDDDRYKLEPLIILETESIFSDDGWGEDDDKKVEADDHDSSDSSSDDENTNASLILTCELNFVDDDEEASN</sequence>
<feature type="region of interest" description="Disordered" evidence="1">
    <location>
        <begin position="206"/>
        <end position="225"/>
    </location>
</feature>
<evidence type="ECO:0000256" key="1">
    <source>
        <dbReference type="SAM" id="MobiDB-lite"/>
    </source>
</evidence>
<comment type="caution">
    <text evidence="2">The sequence shown here is derived from an EMBL/GenBank/DDBJ whole genome shotgun (WGS) entry which is preliminary data.</text>
</comment>
<accession>A0AAD2FNA7</accession>
<feature type="region of interest" description="Disordered" evidence="1">
    <location>
        <begin position="111"/>
        <end position="134"/>
    </location>
</feature>
<reference evidence="2" key="1">
    <citation type="submission" date="2023-08" db="EMBL/GenBank/DDBJ databases">
        <authorList>
            <person name="Audoor S."/>
            <person name="Bilcke G."/>
        </authorList>
    </citation>
    <scope>NUCLEOTIDE SEQUENCE</scope>
</reference>
<dbReference type="AlphaFoldDB" id="A0AAD2FNA7"/>
<gene>
    <name evidence="2" type="ORF">CYCCA115_LOCUS11018</name>
</gene>
<dbReference type="EMBL" id="CAKOGP040001725">
    <property type="protein sequence ID" value="CAJ1947181.1"/>
    <property type="molecule type" value="Genomic_DNA"/>
</dbReference>
<feature type="compositionally biased region" description="Acidic residues" evidence="1">
    <location>
        <begin position="302"/>
        <end position="320"/>
    </location>
</feature>
<proteinExistence type="predicted"/>